<evidence type="ECO:0000259" key="7">
    <source>
        <dbReference type="PROSITE" id="PS51039"/>
    </source>
</evidence>
<dbReference type="InterPro" id="IPR000058">
    <property type="entry name" value="Znf_AN1"/>
</dbReference>
<evidence type="ECO:0000256" key="3">
    <source>
        <dbReference type="ARBA" id="ARBA00022833"/>
    </source>
</evidence>
<keyword evidence="9" id="KW-1185">Reference proteome</keyword>
<gene>
    <name evidence="8" type="ORF">QR680_009397</name>
</gene>
<proteinExistence type="predicted"/>
<dbReference type="PROSITE" id="PS51039">
    <property type="entry name" value="ZF_AN1"/>
    <property type="match status" value="1"/>
</dbReference>
<dbReference type="PANTHER" id="PTHR10634">
    <property type="entry name" value="AN1-TYPE ZINC FINGER PROTEIN"/>
    <property type="match status" value="1"/>
</dbReference>
<comment type="caution">
    <text evidence="8">The sequence shown here is derived from an EMBL/GenBank/DDBJ whole genome shotgun (WGS) entry which is preliminary data.</text>
</comment>
<feature type="domain" description="AN1-type" evidence="7">
    <location>
        <begin position="251"/>
        <end position="297"/>
    </location>
</feature>
<dbReference type="SMART" id="SM00154">
    <property type="entry name" value="ZnF_AN1"/>
    <property type="match status" value="1"/>
</dbReference>
<evidence type="ECO:0000259" key="6">
    <source>
        <dbReference type="PROSITE" id="PS51036"/>
    </source>
</evidence>
<dbReference type="Pfam" id="PF01754">
    <property type="entry name" value="zf-A20"/>
    <property type="match status" value="1"/>
</dbReference>
<keyword evidence="2 4" id="KW-0863">Zinc-finger</keyword>
<dbReference type="SMART" id="SM00259">
    <property type="entry name" value="ZnF_A20"/>
    <property type="match status" value="1"/>
</dbReference>
<evidence type="ECO:0000313" key="8">
    <source>
        <dbReference type="EMBL" id="KAK0425807.1"/>
    </source>
</evidence>
<evidence type="ECO:0000256" key="5">
    <source>
        <dbReference type="SAM" id="MobiDB-lite"/>
    </source>
</evidence>
<sequence length="316" mass="34019">MLHWRTAPDASGSHGDSSGRHTASSSALFAELGPKNERIRVSERIQLFARRLSLASIQTTATLRAAHMTSSFRSASMNLLLLLLRFAVELRSNDSSAPSTTRAYRMPASEAQKPSSSSLIDFRNDFSEAMENQQQATTLCRAGCGFYGSPANEGLCSKCYKDQIKRKQDTARLSPTSVSSSVCSDASTSHSVVESLMEAVACAQSAKASSEVVAQLESAESLAARDEKAPSSEAATPAAPSTAAGAAPPASKKANRCHTCNKRVGLTGFQCRCGGMYCSTHRYDTAHDCTFDYKSMEREEIRKNNPIVAAQKIQRI</sequence>
<evidence type="ECO:0000256" key="1">
    <source>
        <dbReference type="ARBA" id="ARBA00022723"/>
    </source>
</evidence>
<feature type="compositionally biased region" description="Low complexity" evidence="5">
    <location>
        <begin position="231"/>
        <end position="252"/>
    </location>
</feature>
<dbReference type="PROSITE" id="PS51036">
    <property type="entry name" value="ZF_A20"/>
    <property type="match status" value="1"/>
</dbReference>
<dbReference type="FunFam" id="4.10.1110.10:FF:000001">
    <property type="entry name" value="Zinc finger AN1-type containing 6"/>
    <property type="match status" value="1"/>
</dbReference>
<evidence type="ECO:0008006" key="10">
    <source>
        <dbReference type="Google" id="ProtNLM"/>
    </source>
</evidence>
<dbReference type="InterPro" id="IPR050652">
    <property type="entry name" value="AN1_A20_ZnFinger"/>
</dbReference>
<dbReference type="Gene3D" id="4.10.1110.10">
    <property type="entry name" value="AN1-like Zinc finger"/>
    <property type="match status" value="1"/>
</dbReference>
<dbReference type="GO" id="GO:0003677">
    <property type="term" value="F:DNA binding"/>
    <property type="evidence" value="ECO:0007669"/>
    <property type="project" value="InterPro"/>
</dbReference>
<evidence type="ECO:0000313" key="9">
    <source>
        <dbReference type="Proteomes" id="UP001175271"/>
    </source>
</evidence>
<dbReference type="SUPFAM" id="SSF118310">
    <property type="entry name" value="AN1-like Zinc finger"/>
    <property type="match status" value="1"/>
</dbReference>
<dbReference type="Gene3D" id="1.20.5.4770">
    <property type="match status" value="1"/>
</dbReference>
<dbReference type="GO" id="GO:0008270">
    <property type="term" value="F:zinc ion binding"/>
    <property type="evidence" value="ECO:0007669"/>
    <property type="project" value="UniProtKB-KW"/>
</dbReference>
<accession>A0AA39M9C1</accession>
<feature type="region of interest" description="Disordered" evidence="5">
    <location>
        <begin position="221"/>
        <end position="254"/>
    </location>
</feature>
<evidence type="ECO:0000256" key="4">
    <source>
        <dbReference type="PROSITE-ProRule" id="PRU00449"/>
    </source>
</evidence>
<evidence type="ECO:0000256" key="2">
    <source>
        <dbReference type="ARBA" id="ARBA00022771"/>
    </source>
</evidence>
<dbReference type="AlphaFoldDB" id="A0AA39M9C1"/>
<keyword evidence="3" id="KW-0862">Zinc</keyword>
<name>A0AA39M9C1_9BILA</name>
<dbReference type="Proteomes" id="UP001175271">
    <property type="component" value="Unassembled WGS sequence"/>
</dbReference>
<feature type="region of interest" description="Disordered" evidence="5">
    <location>
        <begin position="1"/>
        <end position="22"/>
    </location>
</feature>
<protein>
    <recommendedName>
        <fullName evidence="10">AN1-type domain-containing protein</fullName>
    </recommendedName>
</protein>
<reference evidence="8" key="1">
    <citation type="submission" date="2023-06" db="EMBL/GenBank/DDBJ databases">
        <title>Genomic analysis of the entomopathogenic nematode Steinernema hermaphroditum.</title>
        <authorList>
            <person name="Schwarz E.M."/>
            <person name="Heppert J.K."/>
            <person name="Baniya A."/>
            <person name="Schwartz H.T."/>
            <person name="Tan C.-H."/>
            <person name="Antoshechkin I."/>
            <person name="Sternberg P.W."/>
            <person name="Goodrich-Blair H."/>
            <person name="Dillman A.R."/>
        </authorList>
    </citation>
    <scope>NUCLEOTIDE SEQUENCE</scope>
    <source>
        <strain evidence="8">PS9179</strain>
        <tissue evidence="8">Whole animal</tissue>
    </source>
</reference>
<organism evidence="8 9">
    <name type="scientific">Steinernema hermaphroditum</name>
    <dbReference type="NCBI Taxonomy" id="289476"/>
    <lineage>
        <taxon>Eukaryota</taxon>
        <taxon>Metazoa</taxon>
        <taxon>Ecdysozoa</taxon>
        <taxon>Nematoda</taxon>
        <taxon>Chromadorea</taxon>
        <taxon>Rhabditida</taxon>
        <taxon>Tylenchina</taxon>
        <taxon>Panagrolaimomorpha</taxon>
        <taxon>Strongyloidoidea</taxon>
        <taxon>Steinernematidae</taxon>
        <taxon>Steinernema</taxon>
    </lineage>
</organism>
<dbReference type="Pfam" id="PF01428">
    <property type="entry name" value="zf-AN1"/>
    <property type="match status" value="1"/>
</dbReference>
<feature type="domain" description="A20-type" evidence="6">
    <location>
        <begin position="134"/>
        <end position="168"/>
    </location>
</feature>
<dbReference type="PANTHER" id="PTHR10634:SF149">
    <property type="entry name" value="AN1-TYPE DOMAIN-CONTAINING PROTEIN-RELATED"/>
    <property type="match status" value="1"/>
</dbReference>
<dbReference type="SUPFAM" id="SSF57716">
    <property type="entry name" value="Glucocorticoid receptor-like (DNA-binding domain)"/>
    <property type="match status" value="1"/>
</dbReference>
<dbReference type="InterPro" id="IPR035896">
    <property type="entry name" value="AN1-like_Znf"/>
</dbReference>
<keyword evidence="1" id="KW-0479">Metal-binding</keyword>
<dbReference type="EMBL" id="JAUCMV010000001">
    <property type="protein sequence ID" value="KAK0425807.1"/>
    <property type="molecule type" value="Genomic_DNA"/>
</dbReference>
<dbReference type="InterPro" id="IPR002653">
    <property type="entry name" value="Znf_A20"/>
</dbReference>